<evidence type="ECO:0000313" key="4">
    <source>
        <dbReference type="Proteomes" id="UP001595859"/>
    </source>
</evidence>
<proteinExistence type="inferred from homology"/>
<comment type="caution">
    <text evidence="3">The sequence shown here is derived from an EMBL/GenBank/DDBJ whole genome shotgun (WGS) entry which is preliminary data.</text>
</comment>
<evidence type="ECO:0000313" key="3">
    <source>
        <dbReference type="EMBL" id="MFC4857287.1"/>
    </source>
</evidence>
<protein>
    <submittedName>
        <fullName evidence="3">AMP-binding protein</fullName>
    </submittedName>
</protein>
<accession>A0ABV9S6F0</accession>
<dbReference type="SUPFAM" id="SSF56801">
    <property type="entry name" value="Acetyl-CoA synthetase-like"/>
    <property type="match status" value="1"/>
</dbReference>
<evidence type="ECO:0000256" key="1">
    <source>
        <dbReference type="ARBA" id="ARBA00006432"/>
    </source>
</evidence>
<dbReference type="Gene3D" id="3.30.300.30">
    <property type="match status" value="1"/>
</dbReference>
<sequence>MRDTTLHAALDKVAADSPEVVVGFPAERIDLRLDTLSRDSARVAARFRDLGVGAGDRVGVLCTNEPDFLLVLFALSRLGACVCPLPLPTRADDGGYVAKAQSVLVDGGVRDVVVSRRLRRYGPFLDEVFQGVRRIPAEELLDLDAAVDGVDGDGVTADRDIILQYTSGSTANPKGVRLTHRNVQTCMQAIRTGIDLPQPGDRTAIWLPLFHDMGLFGTLTSILTGVSATVWQPAAFVKDPANWLREFADGGYTIAPLPNFGYDYLLRAVEAEEVTSYDLSRWRVAFNGAEPIAVDSVEAFLTHFAPAGFVQEAMMPVYGLAEATLAVTFPPLRRGPRAEWVDRASLSDEGVAVPVARDVPGARGLLSVGMPVLGMEVRVGDADGAPVPDRTVGEVQIRGGSVTEGYVDDEGAVTQPFTPDGWLRTGDLGYLADGELFVTGRSKEMIIIRGANFYPDDVESAVRNDPAVHRRRCVAFVDDRGDAERMVLVAETTADAGDHPALAARLRGVIRSATGLDDVHVVPVAPRSIPRTSSGKLQRLATRSLFR</sequence>
<feature type="domain" description="AMP-dependent synthetase/ligase" evidence="2">
    <location>
        <begin position="35"/>
        <end position="406"/>
    </location>
</feature>
<dbReference type="InterPro" id="IPR045851">
    <property type="entry name" value="AMP-bd_C_sf"/>
</dbReference>
<gene>
    <name evidence="3" type="ORF">ACFPCV_27640</name>
</gene>
<organism evidence="3 4">
    <name type="scientific">Actinophytocola glycyrrhizae</name>
    <dbReference type="NCBI Taxonomy" id="2044873"/>
    <lineage>
        <taxon>Bacteria</taxon>
        <taxon>Bacillati</taxon>
        <taxon>Actinomycetota</taxon>
        <taxon>Actinomycetes</taxon>
        <taxon>Pseudonocardiales</taxon>
        <taxon>Pseudonocardiaceae</taxon>
    </lineage>
</organism>
<reference evidence="4" key="1">
    <citation type="journal article" date="2019" name="Int. J. Syst. Evol. Microbiol.">
        <title>The Global Catalogue of Microorganisms (GCM) 10K type strain sequencing project: providing services to taxonomists for standard genome sequencing and annotation.</title>
        <authorList>
            <consortium name="The Broad Institute Genomics Platform"/>
            <consortium name="The Broad Institute Genome Sequencing Center for Infectious Disease"/>
            <person name="Wu L."/>
            <person name="Ma J."/>
        </authorList>
    </citation>
    <scope>NUCLEOTIDE SEQUENCE [LARGE SCALE GENOMIC DNA]</scope>
    <source>
        <strain evidence="4">ZS-22-S1</strain>
    </source>
</reference>
<dbReference type="Gene3D" id="3.40.50.12780">
    <property type="entry name" value="N-terminal domain of ligase-like"/>
    <property type="match status" value="1"/>
</dbReference>
<dbReference type="PANTHER" id="PTHR22754:SF32">
    <property type="entry name" value="DISCO-INTERACTING PROTEIN 2"/>
    <property type="match status" value="1"/>
</dbReference>
<dbReference type="PANTHER" id="PTHR22754">
    <property type="entry name" value="DISCO-INTERACTING PROTEIN 2 DIP2 -RELATED"/>
    <property type="match status" value="1"/>
</dbReference>
<evidence type="ECO:0000259" key="2">
    <source>
        <dbReference type="Pfam" id="PF00501"/>
    </source>
</evidence>
<dbReference type="Proteomes" id="UP001595859">
    <property type="component" value="Unassembled WGS sequence"/>
</dbReference>
<name>A0ABV9S6F0_9PSEU</name>
<dbReference type="Pfam" id="PF00501">
    <property type="entry name" value="AMP-binding"/>
    <property type="match status" value="1"/>
</dbReference>
<comment type="similarity">
    <text evidence="1">Belongs to the ATP-dependent AMP-binding enzyme family.</text>
</comment>
<dbReference type="EMBL" id="JBHSIS010000017">
    <property type="protein sequence ID" value="MFC4857287.1"/>
    <property type="molecule type" value="Genomic_DNA"/>
</dbReference>
<dbReference type="InterPro" id="IPR042099">
    <property type="entry name" value="ANL_N_sf"/>
</dbReference>
<dbReference type="RefSeq" id="WP_378059274.1">
    <property type="nucleotide sequence ID" value="NZ_JBHSIS010000017.1"/>
</dbReference>
<keyword evidence="4" id="KW-1185">Reference proteome</keyword>
<dbReference type="InterPro" id="IPR000873">
    <property type="entry name" value="AMP-dep_synth/lig_dom"/>
</dbReference>